<proteinExistence type="predicted"/>
<dbReference type="AlphaFoldDB" id="A0A6D2J443"/>
<keyword evidence="1" id="KW-0694">RNA-binding</keyword>
<organism evidence="3 4">
    <name type="scientific">Microthlaspi erraticum</name>
    <dbReference type="NCBI Taxonomy" id="1685480"/>
    <lineage>
        <taxon>Eukaryota</taxon>
        <taxon>Viridiplantae</taxon>
        <taxon>Streptophyta</taxon>
        <taxon>Embryophyta</taxon>
        <taxon>Tracheophyta</taxon>
        <taxon>Spermatophyta</taxon>
        <taxon>Magnoliopsida</taxon>
        <taxon>eudicotyledons</taxon>
        <taxon>Gunneridae</taxon>
        <taxon>Pentapetalae</taxon>
        <taxon>rosids</taxon>
        <taxon>malvids</taxon>
        <taxon>Brassicales</taxon>
        <taxon>Brassicaceae</taxon>
        <taxon>Coluteocarpeae</taxon>
        <taxon>Microthlaspi</taxon>
    </lineage>
</organism>
<dbReference type="InterPro" id="IPR000504">
    <property type="entry name" value="RRM_dom"/>
</dbReference>
<comment type="caution">
    <text evidence="3">The sequence shown here is derived from an EMBL/GenBank/DDBJ whole genome shotgun (WGS) entry which is preliminary data.</text>
</comment>
<dbReference type="PROSITE" id="PS50102">
    <property type="entry name" value="RRM"/>
    <property type="match status" value="1"/>
</dbReference>
<feature type="domain" description="RRM" evidence="2">
    <location>
        <begin position="9"/>
        <end position="88"/>
    </location>
</feature>
<dbReference type="Gene3D" id="3.30.70.330">
    <property type="match status" value="1"/>
</dbReference>
<evidence type="ECO:0000313" key="3">
    <source>
        <dbReference type="EMBL" id="CAA7032141.1"/>
    </source>
</evidence>
<evidence type="ECO:0000256" key="1">
    <source>
        <dbReference type="PROSITE-ProRule" id="PRU00176"/>
    </source>
</evidence>
<dbReference type="Pfam" id="PF00076">
    <property type="entry name" value="RRM_1"/>
    <property type="match status" value="1"/>
</dbReference>
<keyword evidence="4" id="KW-1185">Reference proteome</keyword>
<evidence type="ECO:0000313" key="4">
    <source>
        <dbReference type="Proteomes" id="UP000467841"/>
    </source>
</evidence>
<dbReference type="EMBL" id="CACVBM020001118">
    <property type="protein sequence ID" value="CAA7032141.1"/>
    <property type="molecule type" value="Genomic_DNA"/>
</dbReference>
<dbReference type="InterPro" id="IPR012677">
    <property type="entry name" value="Nucleotide-bd_a/b_plait_sf"/>
</dbReference>
<protein>
    <recommendedName>
        <fullName evidence="2">RRM domain-containing protein</fullName>
    </recommendedName>
</protein>
<dbReference type="Proteomes" id="UP000467841">
    <property type="component" value="Unassembled WGS sequence"/>
</dbReference>
<reference evidence="3" key="1">
    <citation type="submission" date="2020-01" db="EMBL/GenBank/DDBJ databases">
        <authorList>
            <person name="Mishra B."/>
        </authorList>
    </citation>
    <scope>NUCLEOTIDE SEQUENCE [LARGE SCALE GENOMIC DNA]</scope>
</reference>
<dbReference type="GO" id="GO:0003723">
    <property type="term" value="F:RNA binding"/>
    <property type="evidence" value="ECO:0007669"/>
    <property type="project" value="UniProtKB-UniRule"/>
</dbReference>
<dbReference type="InterPro" id="IPR035979">
    <property type="entry name" value="RBD_domain_sf"/>
</dbReference>
<name>A0A6D2J443_9BRAS</name>
<sequence length="138" mass="15837">MQLDINNERTLFVKGFDRSHNKDDIKSALIEHFAPCGEITRVYVPYACTTGASIGYAFIDISNDNGKALTLDGSYMGDRKLKVVKGTLRPEFNCYVGYPNCPHYLRYINDMVNKSFRERHRGRLRRLTQDLQDPSGRV</sequence>
<gene>
    <name evidence="3" type="ORF">MERR_LOCUS19376</name>
</gene>
<dbReference type="OrthoDB" id="1046468at2759"/>
<accession>A0A6D2J443</accession>
<dbReference type="SUPFAM" id="SSF54928">
    <property type="entry name" value="RNA-binding domain, RBD"/>
    <property type="match status" value="1"/>
</dbReference>
<evidence type="ECO:0000259" key="2">
    <source>
        <dbReference type="PROSITE" id="PS50102"/>
    </source>
</evidence>